<name>A0A813KME7_POLGL</name>
<dbReference type="InterPro" id="IPR019734">
    <property type="entry name" value="TPR_rpt"/>
</dbReference>
<reference evidence="2" key="1">
    <citation type="submission" date="2021-02" db="EMBL/GenBank/DDBJ databases">
        <authorList>
            <person name="Dougan E. K."/>
            <person name="Rhodes N."/>
            <person name="Thang M."/>
            <person name="Chan C."/>
        </authorList>
    </citation>
    <scope>NUCLEOTIDE SEQUENCE</scope>
</reference>
<dbReference type="EMBL" id="CAJNNW010031544">
    <property type="protein sequence ID" value="CAE8707974.1"/>
    <property type="molecule type" value="Genomic_DNA"/>
</dbReference>
<evidence type="ECO:0000313" key="3">
    <source>
        <dbReference type="Proteomes" id="UP000626109"/>
    </source>
</evidence>
<sequence>MEGEKSAAVALIHATVDSFGRCTQEEQEACAEAFTAADLAVQSLGLAIQKAKVMSVMGRSGFHDNVPVELWQRIFPCCYTQSLHAAGLVQGAEIHVPSMLSWLYDQESGDSTCSMALSPTATVMVGNPPASLTPSAQVVPQGPVMPPAPVTPQESEQRALSIHYIAGEFVRQVESAGLSRISTVHDIEDRVIRGPSARTICPWDGRMGAAYVDVVRGNDNVGQATHMLSYTWRYSVAEIAESLTEWSARAGHDPRRFYVWMCCVCVNQHRVKEKQQKGESVPFDEFKQVFEGRVKGIGKVIALMMPWHAPAFLTRSWCMLEMHTAIGLGDSCELTIVMPPNEEDAFTFSLIHSDGLERVYKTLQGASIEQARASMAEDEVNILRLVKEGQGVKMFDEQLKKHLQGWFLRVANDHVRSLPMKLLTACSKVGKMTSDLGDLDHASTILTFGWSNMSMTSFLSDKDAQKKVEVTGDLWHEQGWINHKRGHRKSAIKDYEEGLNQMAALDGLRNMSAARLYRGRARALVGDEPDQAFLATGEAVPSDEDIQMAISDYIASLEILREQEKVETEDGAKLFNNLGLAHTLRSDFEAALAAFGRAGEIREGQGSTQDPGNARRLYNLASMHLKRSNRCSESAEAAGYSHEAVLLFREAVRLLQAASVEPELVEKCNRKLEWIREHGVSDPVVAI</sequence>
<dbReference type="PROSITE" id="PS50005">
    <property type="entry name" value="TPR"/>
    <property type="match status" value="1"/>
</dbReference>
<dbReference type="InterPro" id="IPR011990">
    <property type="entry name" value="TPR-like_helical_dom_sf"/>
</dbReference>
<evidence type="ECO:0000256" key="1">
    <source>
        <dbReference type="PROSITE-ProRule" id="PRU00339"/>
    </source>
</evidence>
<evidence type="ECO:0000313" key="2">
    <source>
        <dbReference type="EMBL" id="CAE8707974.1"/>
    </source>
</evidence>
<protein>
    <submittedName>
        <fullName evidence="2">Uncharacterized protein</fullName>
    </submittedName>
</protein>
<dbReference type="AlphaFoldDB" id="A0A813KME7"/>
<dbReference type="SUPFAM" id="SSF48452">
    <property type="entry name" value="TPR-like"/>
    <property type="match status" value="1"/>
</dbReference>
<feature type="repeat" description="TPR" evidence="1">
    <location>
        <begin position="572"/>
        <end position="605"/>
    </location>
</feature>
<accession>A0A813KME7</accession>
<dbReference type="Proteomes" id="UP000626109">
    <property type="component" value="Unassembled WGS sequence"/>
</dbReference>
<keyword evidence="1" id="KW-0802">TPR repeat</keyword>
<gene>
    <name evidence="2" type="ORF">PGLA2088_LOCUS34746</name>
</gene>
<proteinExistence type="predicted"/>
<dbReference type="SMART" id="SM00028">
    <property type="entry name" value="TPR"/>
    <property type="match status" value="2"/>
</dbReference>
<comment type="caution">
    <text evidence="2">The sequence shown here is derived from an EMBL/GenBank/DDBJ whole genome shotgun (WGS) entry which is preliminary data.</text>
</comment>
<dbReference type="Gene3D" id="1.25.40.10">
    <property type="entry name" value="Tetratricopeptide repeat domain"/>
    <property type="match status" value="1"/>
</dbReference>
<organism evidence="2 3">
    <name type="scientific">Polarella glacialis</name>
    <name type="common">Dinoflagellate</name>
    <dbReference type="NCBI Taxonomy" id="89957"/>
    <lineage>
        <taxon>Eukaryota</taxon>
        <taxon>Sar</taxon>
        <taxon>Alveolata</taxon>
        <taxon>Dinophyceae</taxon>
        <taxon>Suessiales</taxon>
        <taxon>Suessiaceae</taxon>
        <taxon>Polarella</taxon>
    </lineage>
</organism>